<dbReference type="EMBL" id="BSYR01000019">
    <property type="protein sequence ID" value="GMI82607.1"/>
    <property type="molecule type" value="Genomic_DNA"/>
</dbReference>
<feature type="domain" description="Endonuclease/exonuclease/phosphatase" evidence="1">
    <location>
        <begin position="23"/>
        <end position="118"/>
    </location>
</feature>
<dbReference type="Proteomes" id="UP001165190">
    <property type="component" value="Unassembled WGS sequence"/>
</dbReference>
<dbReference type="Pfam" id="PF03372">
    <property type="entry name" value="Exo_endo_phos"/>
    <property type="match status" value="1"/>
</dbReference>
<proteinExistence type="predicted"/>
<sequence length="119" mass="13654">MFAIVEPRISGAAVDAFIRRAGYDFSYRVEANGLSGGIWVLWRDKMHFDVLAVSNQFVHGWCRDLDSNVSFFLTFVYASPNQRGRRLLWDQLRALEMDGDVPWVLGGDFNTIYSADDRQ</sequence>
<dbReference type="Gene3D" id="3.60.10.10">
    <property type="entry name" value="Endonuclease/exonuclease/phosphatase"/>
    <property type="match status" value="1"/>
</dbReference>
<gene>
    <name evidence="2" type="ORF">HRI_001930000</name>
</gene>
<dbReference type="SUPFAM" id="SSF56219">
    <property type="entry name" value="DNase I-like"/>
    <property type="match status" value="1"/>
</dbReference>
<evidence type="ECO:0000313" key="2">
    <source>
        <dbReference type="EMBL" id="GMI82607.1"/>
    </source>
</evidence>
<name>A0A9W7LYH6_HIBTR</name>
<dbReference type="PANTHER" id="PTHR35218">
    <property type="entry name" value="RNASE H DOMAIN-CONTAINING PROTEIN"/>
    <property type="match status" value="1"/>
</dbReference>
<dbReference type="AlphaFoldDB" id="A0A9W7LYH6"/>
<accession>A0A9W7LYH6</accession>
<reference evidence="2" key="1">
    <citation type="submission" date="2023-05" db="EMBL/GenBank/DDBJ databases">
        <title>Genome and transcriptome analyses reveal genes involved in the formation of fine ridges on petal epidermal cells in Hibiscus trionum.</title>
        <authorList>
            <person name="Koshimizu S."/>
            <person name="Masuda S."/>
            <person name="Ishii T."/>
            <person name="Shirasu K."/>
            <person name="Hoshino A."/>
            <person name="Arita M."/>
        </authorList>
    </citation>
    <scope>NUCLEOTIDE SEQUENCE</scope>
    <source>
        <strain evidence="2">Hamamatsu line</strain>
    </source>
</reference>
<dbReference type="PANTHER" id="PTHR35218:SF9">
    <property type="entry name" value="ENDONUCLEASE_EXONUCLEASE_PHOSPHATASE DOMAIN-CONTAINING PROTEIN"/>
    <property type="match status" value="1"/>
</dbReference>
<keyword evidence="3" id="KW-1185">Reference proteome</keyword>
<evidence type="ECO:0000313" key="3">
    <source>
        <dbReference type="Proteomes" id="UP001165190"/>
    </source>
</evidence>
<dbReference type="InterPro" id="IPR036691">
    <property type="entry name" value="Endo/exonu/phosph_ase_sf"/>
</dbReference>
<dbReference type="InterPro" id="IPR005135">
    <property type="entry name" value="Endo/exonuclease/phosphatase"/>
</dbReference>
<dbReference type="OrthoDB" id="1001695at2759"/>
<evidence type="ECO:0000259" key="1">
    <source>
        <dbReference type="Pfam" id="PF03372"/>
    </source>
</evidence>
<comment type="caution">
    <text evidence="2">The sequence shown here is derived from an EMBL/GenBank/DDBJ whole genome shotgun (WGS) entry which is preliminary data.</text>
</comment>
<dbReference type="GO" id="GO:0003824">
    <property type="term" value="F:catalytic activity"/>
    <property type="evidence" value="ECO:0007669"/>
    <property type="project" value="InterPro"/>
</dbReference>
<organism evidence="2 3">
    <name type="scientific">Hibiscus trionum</name>
    <name type="common">Flower of an hour</name>
    <dbReference type="NCBI Taxonomy" id="183268"/>
    <lineage>
        <taxon>Eukaryota</taxon>
        <taxon>Viridiplantae</taxon>
        <taxon>Streptophyta</taxon>
        <taxon>Embryophyta</taxon>
        <taxon>Tracheophyta</taxon>
        <taxon>Spermatophyta</taxon>
        <taxon>Magnoliopsida</taxon>
        <taxon>eudicotyledons</taxon>
        <taxon>Gunneridae</taxon>
        <taxon>Pentapetalae</taxon>
        <taxon>rosids</taxon>
        <taxon>malvids</taxon>
        <taxon>Malvales</taxon>
        <taxon>Malvaceae</taxon>
        <taxon>Malvoideae</taxon>
        <taxon>Hibiscus</taxon>
    </lineage>
</organism>
<protein>
    <recommendedName>
        <fullName evidence="1">Endonuclease/exonuclease/phosphatase domain-containing protein</fullName>
    </recommendedName>
</protein>